<dbReference type="Pfam" id="PF01569">
    <property type="entry name" value="PAP2"/>
    <property type="match status" value="1"/>
</dbReference>
<feature type="transmembrane region" description="Helical" evidence="4">
    <location>
        <begin position="118"/>
        <end position="144"/>
    </location>
</feature>
<dbReference type="PANTHER" id="PTHR14969:SF13">
    <property type="entry name" value="AT30094P"/>
    <property type="match status" value="1"/>
</dbReference>
<dbReference type="CDD" id="cd03392">
    <property type="entry name" value="PAP2_like_2"/>
    <property type="match status" value="1"/>
</dbReference>
<dbReference type="InterPro" id="IPR036938">
    <property type="entry name" value="PAP2/HPO_sf"/>
</dbReference>
<dbReference type="SMART" id="SM00014">
    <property type="entry name" value="acidPPc"/>
    <property type="match status" value="1"/>
</dbReference>
<evidence type="ECO:0000256" key="1">
    <source>
        <dbReference type="ARBA" id="ARBA00012374"/>
    </source>
</evidence>
<evidence type="ECO:0000313" key="7">
    <source>
        <dbReference type="Proteomes" id="UP000297890"/>
    </source>
</evidence>
<dbReference type="AlphaFoldDB" id="A0A4Z0FDE9"/>
<keyword evidence="4" id="KW-1133">Transmembrane helix</keyword>
<feature type="transmembrane region" description="Helical" evidence="4">
    <location>
        <begin position="56"/>
        <end position="78"/>
    </location>
</feature>
<keyword evidence="4" id="KW-0472">Membrane</keyword>
<dbReference type="EMBL" id="SRIO01000001">
    <property type="protein sequence ID" value="TFZ84264.1"/>
    <property type="molecule type" value="Genomic_DNA"/>
</dbReference>
<comment type="caution">
    <text evidence="6">The sequence shown here is derived from an EMBL/GenBank/DDBJ whole genome shotgun (WGS) entry which is preliminary data.</text>
</comment>
<evidence type="ECO:0000256" key="4">
    <source>
        <dbReference type="SAM" id="Phobius"/>
    </source>
</evidence>
<feature type="transmembrane region" description="Helical" evidence="4">
    <location>
        <begin position="156"/>
        <end position="177"/>
    </location>
</feature>
<feature type="domain" description="Phosphatidic acid phosphatase type 2/haloperoxidase" evidence="5">
    <location>
        <begin position="84"/>
        <end position="198"/>
    </location>
</feature>
<keyword evidence="4" id="KW-0812">Transmembrane</keyword>
<evidence type="ECO:0000256" key="2">
    <source>
        <dbReference type="ARBA" id="ARBA00032707"/>
    </source>
</evidence>
<accession>A0A4Z0FDE9</accession>
<name>A0A4Z0FDE9_9GAMM</name>
<dbReference type="PANTHER" id="PTHR14969">
    <property type="entry name" value="SPHINGOSINE-1-PHOSPHATE PHOSPHOHYDROLASE"/>
    <property type="match status" value="1"/>
</dbReference>
<evidence type="ECO:0000256" key="3">
    <source>
        <dbReference type="ARBA" id="ARBA00047594"/>
    </source>
</evidence>
<dbReference type="SUPFAM" id="SSF48317">
    <property type="entry name" value="Acid phosphatase/Vanadium-dependent haloperoxidase"/>
    <property type="match status" value="1"/>
</dbReference>
<proteinExistence type="predicted"/>
<dbReference type="Proteomes" id="UP000297890">
    <property type="component" value="Unassembled WGS sequence"/>
</dbReference>
<reference evidence="6 7" key="1">
    <citation type="journal article" date="2019" name="ISME J.">
        <title>Candidatus Macondimonas diazotrophica, a novel gammaproteobacterial genus dominating crude-oil-contaminated coastal sediments.</title>
        <authorList>
            <person name="Karthikeyan S."/>
            <person name="Konstantinidis K."/>
        </authorList>
    </citation>
    <scope>NUCLEOTIDE SEQUENCE [LARGE SCALE GENOMIC DNA]</scope>
    <source>
        <strain evidence="6 7">KTK01</strain>
    </source>
</reference>
<dbReference type="EC" id="3.6.1.27" evidence="1"/>
<organism evidence="6 7">
    <name type="scientific">Candidatus Macondimonas diazotrophica</name>
    <dbReference type="NCBI Taxonomy" id="2305248"/>
    <lineage>
        <taxon>Bacteria</taxon>
        <taxon>Pseudomonadati</taxon>
        <taxon>Pseudomonadota</taxon>
        <taxon>Gammaproteobacteria</taxon>
        <taxon>Chromatiales</taxon>
        <taxon>Ectothiorhodospiraceae</taxon>
        <taxon>Candidatus Macondimonas</taxon>
    </lineage>
</organism>
<dbReference type="InterPro" id="IPR000326">
    <property type="entry name" value="PAP2/HPO"/>
</dbReference>
<dbReference type="Gene3D" id="1.20.144.10">
    <property type="entry name" value="Phosphatidic acid phosphatase type 2/haloperoxidase"/>
    <property type="match status" value="2"/>
</dbReference>
<feature type="transmembrane region" description="Helical" evidence="4">
    <location>
        <begin position="85"/>
        <end position="106"/>
    </location>
</feature>
<gene>
    <name evidence="6" type="ORF">E4680_01380</name>
</gene>
<comment type="catalytic activity">
    <reaction evidence="3">
        <text>di-trans,octa-cis-undecaprenyl diphosphate + H2O = di-trans,octa-cis-undecaprenyl phosphate + phosphate + H(+)</text>
        <dbReference type="Rhea" id="RHEA:28094"/>
        <dbReference type="ChEBI" id="CHEBI:15377"/>
        <dbReference type="ChEBI" id="CHEBI:15378"/>
        <dbReference type="ChEBI" id="CHEBI:43474"/>
        <dbReference type="ChEBI" id="CHEBI:58405"/>
        <dbReference type="ChEBI" id="CHEBI:60392"/>
        <dbReference type="EC" id="3.6.1.27"/>
    </reaction>
</comment>
<sequence length="207" mass="22175">MTALFGGLWGFMAIAEAVMVQETHALDEALLLALRNPTDPRDPLGPPWLEEVARDLTALGSVGVLALVTVGALVYLLLARRARAAGFTAVAVGGGMLLTNLLKLGFGRPRPDLVPHEAVVYTASFPSGHAMMAAITYLTLAAMLSRIERRWHIKAYLLLVAVCVTVVVGVSRIYLGVHWPTDVLAGWAVGAAWAALCWLIARGVQRK</sequence>
<keyword evidence="7" id="KW-1185">Reference proteome</keyword>
<feature type="transmembrane region" description="Helical" evidence="4">
    <location>
        <begin position="183"/>
        <end position="201"/>
    </location>
</feature>
<dbReference type="OrthoDB" id="9780918at2"/>
<evidence type="ECO:0000259" key="5">
    <source>
        <dbReference type="SMART" id="SM00014"/>
    </source>
</evidence>
<protein>
    <recommendedName>
        <fullName evidence="1">undecaprenyl-diphosphate phosphatase</fullName>
        <ecNumber evidence="1">3.6.1.27</ecNumber>
    </recommendedName>
    <alternativeName>
        <fullName evidence="2">Undecaprenyl pyrophosphate phosphatase</fullName>
    </alternativeName>
</protein>
<dbReference type="GO" id="GO:0050380">
    <property type="term" value="F:undecaprenyl-diphosphatase activity"/>
    <property type="evidence" value="ECO:0007669"/>
    <property type="project" value="UniProtKB-EC"/>
</dbReference>
<evidence type="ECO:0000313" key="6">
    <source>
        <dbReference type="EMBL" id="TFZ84264.1"/>
    </source>
</evidence>